<feature type="domain" description="MoaB/Mog" evidence="12">
    <location>
        <begin position="189"/>
        <end position="325"/>
    </location>
</feature>
<dbReference type="PANTHER" id="PTHR10192:SF5">
    <property type="entry name" value="GEPHYRIN"/>
    <property type="match status" value="1"/>
</dbReference>
<dbReference type="Pfam" id="PF03454">
    <property type="entry name" value="MoeA_C"/>
    <property type="match status" value="1"/>
</dbReference>
<dbReference type="InterPro" id="IPR036688">
    <property type="entry name" value="MoeA_C_domain_IV_sf"/>
</dbReference>
<evidence type="ECO:0000256" key="10">
    <source>
        <dbReference type="ARBA" id="ARBA00047317"/>
    </source>
</evidence>
<evidence type="ECO:0000313" key="14">
    <source>
        <dbReference type="Proteomes" id="UP000572407"/>
    </source>
</evidence>
<protein>
    <recommendedName>
        <fullName evidence="11">Molybdopterin molybdenumtransferase</fullName>
        <ecNumber evidence="11">2.10.1.1</ecNumber>
    </recommendedName>
</protein>
<keyword evidence="5 11" id="KW-0500">Molybdenum</keyword>
<dbReference type="PANTHER" id="PTHR10192">
    <property type="entry name" value="MOLYBDOPTERIN BIOSYNTHESIS PROTEIN"/>
    <property type="match status" value="1"/>
</dbReference>
<dbReference type="Proteomes" id="UP000572407">
    <property type="component" value="Unassembled WGS sequence"/>
</dbReference>
<evidence type="ECO:0000256" key="9">
    <source>
        <dbReference type="ARBA" id="ARBA00023150"/>
    </source>
</evidence>
<proteinExistence type="inferred from homology"/>
<evidence type="ECO:0000256" key="4">
    <source>
        <dbReference type="ARBA" id="ARBA00010763"/>
    </source>
</evidence>
<dbReference type="Gene3D" id="3.90.105.10">
    <property type="entry name" value="Molybdopterin biosynthesis moea protein, domain 2"/>
    <property type="match status" value="1"/>
</dbReference>
<evidence type="ECO:0000256" key="5">
    <source>
        <dbReference type="ARBA" id="ARBA00022505"/>
    </source>
</evidence>
<dbReference type="EMBL" id="VDLV01000027">
    <property type="protein sequence ID" value="MBA1379410.1"/>
    <property type="molecule type" value="Genomic_DNA"/>
</dbReference>
<keyword evidence="8 11" id="KW-0460">Magnesium</keyword>
<evidence type="ECO:0000256" key="11">
    <source>
        <dbReference type="RuleBase" id="RU365090"/>
    </source>
</evidence>
<dbReference type="UniPathway" id="UPA00344"/>
<dbReference type="Gene3D" id="3.40.980.10">
    <property type="entry name" value="MoaB/Mog-like domain"/>
    <property type="match status" value="1"/>
</dbReference>
<dbReference type="InterPro" id="IPR038987">
    <property type="entry name" value="MoeA-like"/>
</dbReference>
<keyword evidence="7 11" id="KW-0479">Metal-binding</keyword>
<dbReference type="Gene3D" id="2.170.190.11">
    <property type="entry name" value="Molybdopterin biosynthesis moea protein, domain 3"/>
    <property type="match status" value="1"/>
</dbReference>
<gene>
    <name evidence="13" type="ORF">FHK92_16610</name>
</gene>
<dbReference type="AlphaFoldDB" id="A0A7V8RNW9"/>
<dbReference type="InterPro" id="IPR005111">
    <property type="entry name" value="MoeA_C_domain_IV"/>
</dbReference>
<dbReference type="SUPFAM" id="SSF63867">
    <property type="entry name" value="MoeA C-terminal domain-like"/>
    <property type="match status" value="1"/>
</dbReference>
<comment type="function">
    <text evidence="2 11">Catalyzes the insertion of molybdate into adenylated molybdopterin with the concomitant release of AMP.</text>
</comment>
<dbReference type="PROSITE" id="PS01079">
    <property type="entry name" value="MOCF_BIOSYNTHESIS_2"/>
    <property type="match status" value="1"/>
</dbReference>
<dbReference type="InterPro" id="IPR005110">
    <property type="entry name" value="MoeA_linker/N"/>
</dbReference>
<evidence type="ECO:0000256" key="3">
    <source>
        <dbReference type="ARBA" id="ARBA00005046"/>
    </source>
</evidence>
<reference evidence="13 14" key="1">
    <citation type="submission" date="2019-06" db="EMBL/GenBank/DDBJ databases">
        <title>Analysis of the biodiversity of Brassica napus bacterial endophytes for the selection of potential efficient biofertilizers for rapeseed crops.</title>
        <authorList>
            <person name="Jimenez-Gomez A."/>
            <person name="Saati-Santamaria Z."/>
            <person name="Menendez E."/>
            <person name="Rivas R."/>
            <person name="Mateos P.F."/>
            <person name="Velazquez E."/>
            <person name="Garcia-Fraile P."/>
        </authorList>
    </citation>
    <scope>NUCLEOTIDE SEQUENCE [LARGE SCALE GENOMIC DNA]</scope>
    <source>
        <strain evidence="13 14">CDVBN10</strain>
    </source>
</reference>
<keyword evidence="9 11" id="KW-0501">Molybdenum cofactor biosynthesis</keyword>
<dbReference type="GO" id="GO:0046872">
    <property type="term" value="F:metal ion binding"/>
    <property type="evidence" value="ECO:0007669"/>
    <property type="project" value="UniProtKB-UniRule"/>
</dbReference>
<evidence type="ECO:0000313" key="13">
    <source>
        <dbReference type="EMBL" id="MBA1379410.1"/>
    </source>
</evidence>
<name>A0A7V8RNW9_9PSED</name>
<dbReference type="CDD" id="cd00887">
    <property type="entry name" value="MoeA"/>
    <property type="match status" value="1"/>
</dbReference>
<keyword evidence="6 11" id="KW-0808">Transferase</keyword>
<evidence type="ECO:0000259" key="12">
    <source>
        <dbReference type="SMART" id="SM00852"/>
    </source>
</evidence>
<dbReference type="InterPro" id="IPR008284">
    <property type="entry name" value="MoCF_biosynth_CS"/>
</dbReference>
<sequence length="409" mass="43552">MNPVGKPGKAGALMAVEVALERLLEMAASTPIVQHERVSLAEAQGRVLAEDLVSTLDLPPWSNSAMDGYALRLADWDGETPLVISQRIFAGQSPDPLAAGTCARIFTGAPIPMGADCVEMQENVIVEDDQRVRFSQAMVCGQNIRPQGQETTVGEQVLAAGTRLGPIELGLAASLGCASLDVIRKVRVAVLSTGDELVEPGQPLGPGQIYNSNRVLLCGWLRRLGCEVVDAGILPDDLATTRTCLAQLSDVDLILSTGGVSVGEADFLGIALREEGELTLWKLAIKPGKPLTFGHFRGVPVIGLPGNPASTLVTFALLARPYLLRRQGVQAVSPLKFQVPAGFVWPKAGNRREFLRGRIENGRAIIYRNQSSGVLRSAAWAEGLVEVLEGRTLAEGDIVSFIPLSEVLG</sequence>
<dbReference type="NCBIfam" id="TIGR00177">
    <property type="entry name" value="molyb_syn"/>
    <property type="match status" value="1"/>
</dbReference>
<dbReference type="GO" id="GO:0061599">
    <property type="term" value="F:molybdopterin molybdotransferase activity"/>
    <property type="evidence" value="ECO:0007669"/>
    <property type="project" value="UniProtKB-UniRule"/>
</dbReference>
<dbReference type="InterPro" id="IPR036135">
    <property type="entry name" value="MoeA_linker/N_sf"/>
</dbReference>
<evidence type="ECO:0000256" key="2">
    <source>
        <dbReference type="ARBA" id="ARBA00002901"/>
    </source>
</evidence>
<comment type="caution">
    <text evidence="13">The sequence shown here is derived from an EMBL/GenBank/DDBJ whole genome shotgun (WGS) entry which is preliminary data.</text>
</comment>
<dbReference type="NCBIfam" id="NF045515">
    <property type="entry name" value="Glp_gephyrin"/>
    <property type="match status" value="1"/>
</dbReference>
<dbReference type="SUPFAM" id="SSF53218">
    <property type="entry name" value="Molybdenum cofactor biosynthesis proteins"/>
    <property type="match status" value="1"/>
</dbReference>
<dbReference type="GO" id="GO:0006777">
    <property type="term" value="P:Mo-molybdopterin cofactor biosynthetic process"/>
    <property type="evidence" value="ECO:0007669"/>
    <property type="project" value="UniProtKB-UniRule"/>
</dbReference>
<evidence type="ECO:0000256" key="1">
    <source>
        <dbReference type="ARBA" id="ARBA00001946"/>
    </source>
</evidence>
<dbReference type="SMART" id="SM00852">
    <property type="entry name" value="MoCF_biosynth"/>
    <property type="match status" value="1"/>
</dbReference>
<comment type="similarity">
    <text evidence="4 11">Belongs to the MoeA family.</text>
</comment>
<dbReference type="Gene3D" id="2.40.340.10">
    <property type="entry name" value="MoeA, C-terminal, domain IV"/>
    <property type="match status" value="1"/>
</dbReference>
<dbReference type="Pfam" id="PF00994">
    <property type="entry name" value="MoCF_biosynth"/>
    <property type="match status" value="1"/>
</dbReference>
<dbReference type="GO" id="GO:0005829">
    <property type="term" value="C:cytosol"/>
    <property type="evidence" value="ECO:0007669"/>
    <property type="project" value="TreeGrafter"/>
</dbReference>
<comment type="cofactor">
    <cofactor evidence="1 11">
        <name>Mg(2+)</name>
        <dbReference type="ChEBI" id="CHEBI:18420"/>
    </cofactor>
</comment>
<evidence type="ECO:0000256" key="8">
    <source>
        <dbReference type="ARBA" id="ARBA00022842"/>
    </source>
</evidence>
<dbReference type="SUPFAM" id="SSF63882">
    <property type="entry name" value="MoeA N-terminal region -like"/>
    <property type="match status" value="1"/>
</dbReference>
<dbReference type="InterPro" id="IPR036425">
    <property type="entry name" value="MoaB/Mog-like_dom_sf"/>
</dbReference>
<accession>A0A7V8RNW9</accession>
<dbReference type="FunFam" id="3.40.980.10:FF:000004">
    <property type="entry name" value="Molybdopterin molybdenumtransferase"/>
    <property type="match status" value="1"/>
</dbReference>
<comment type="catalytic activity">
    <reaction evidence="10">
        <text>adenylyl-molybdopterin + molybdate = Mo-molybdopterin + AMP + H(+)</text>
        <dbReference type="Rhea" id="RHEA:35047"/>
        <dbReference type="ChEBI" id="CHEBI:15378"/>
        <dbReference type="ChEBI" id="CHEBI:36264"/>
        <dbReference type="ChEBI" id="CHEBI:62727"/>
        <dbReference type="ChEBI" id="CHEBI:71302"/>
        <dbReference type="ChEBI" id="CHEBI:456215"/>
        <dbReference type="EC" id="2.10.1.1"/>
    </reaction>
</comment>
<dbReference type="EC" id="2.10.1.1" evidence="11"/>
<evidence type="ECO:0000256" key="7">
    <source>
        <dbReference type="ARBA" id="ARBA00022723"/>
    </source>
</evidence>
<evidence type="ECO:0000256" key="6">
    <source>
        <dbReference type="ARBA" id="ARBA00022679"/>
    </source>
</evidence>
<comment type="pathway">
    <text evidence="3 11">Cofactor biosynthesis; molybdopterin biosynthesis.</text>
</comment>
<organism evidence="13 14">
    <name type="scientific">Pseudomonas brassicacearum subsp. neoaurantiaca</name>
    <dbReference type="NCBI Taxonomy" id="494916"/>
    <lineage>
        <taxon>Bacteria</taxon>
        <taxon>Pseudomonadati</taxon>
        <taxon>Pseudomonadota</taxon>
        <taxon>Gammaproteobacteria</taxon>
        <taxon>Pseudomonadales</taxon>
        <taxon>Pseudomonadaceae</taxon>
        <taxon>Pseudomonas</taxon>
    </lineage>
</organism>
<dbReference type="InterPro" id="IPR001453">
    <property type="entry name" value="MoaB/Mog_dom"/>
</dbReference>
<dbReference type="Pfam" id="PF03453">
    <property type="entry name" value="MoeA_N"/>
    <property type="match status" value="1"/>
</dbReference>